<gene>
    <name evidence="2" type="ORF">QYE76_024801</name>
</gene>
<name>A0AAD8RFJ6_LOLMU</name>
<keyword evidence="3" id="KW-1185">Reference proteome</keyword>
<feature type="region of interest" description="Disordered" evidence="1">
    <location>
        <begin position="117"/>
        <end position="145"/>
    </location>
</feature>
<dbReference type="EMBL" id="JAUUTY010000006">
    <property type="protein sequence ID" value="KAK1619284.1"/>
    <property type="molecule type" value="Genomic_DNA"/>
</dbReference>
<evidence type="ECO:0000313" key="2">
    <source>
        <dbReference type="EMBL" id="KAK1619284.1"/>
    </source>
</evidence>
<sequence length="231" mass="25037">MLFREEHANTNYCIHCKCSRNFEVDTNGDGQKRQTTVAKNILRYLPVLPRIQRLFMTEDTAQQMRWAVEGIRPDSGKMIHPSDGTAWKNFVKKYPLKAGDPRSVAIAISTDGFNPYGRRIRKGSSGQGSSSSPTSDGLTGGEPRGSAALLAFPRGSAGGEARLSTMLELLVAVARRGEASIGGDDLRAPATPIVKLGRLRRQLSEWLGRVEAVMGGEGGAVKDSCSGRLYL</sequence>
<dbReference type="Pfam" id="PF02992">
    <property type="entry name" value="Transposase_21"/>
    <property type="match status" value="1"/>
</dbReference>
<comment type="caution">
    <text evidence="2">The sequence shown here is derived from an EMBL/GenBank/DDBJ whole genome shotgun (WGS) entry which is preliminary data.</text>
</comment>
<reference evidence="2" key="1">
    <citation type="submission" date="2023-07" db="EMBL/GenBank/DDBJ databases">
        <title>A chromosome-level genome assembly of Lolium multiflorum.</title>
        <authorList>
            <person name="Chen Y."/>
            <person name="Copetti D."/>
            <person name="Kolliker R."/>
            <person name="Studer B."/>
        </authorList>
    </citation>
    <scope>NUCLEOTIDE SEQUENCE</scope>
    <source>
        <strain evidence="2">02402/16</strain>
        <tissue evidence="2">Leaf</tissue>
    </source>
</reference>
<accession>A0AAD8RFJ6</accession>
<dbReference type="AlphaFoldDB" id="A0AAD8RFJ6"/>
<protein>
    <submittedName>
        <fullName evidence="2">Uncharacterized protein</fullName>
    </submittedName>
</protein>
<feature type="compositionally biased region" description="Low complexity" evidence="1">
    <location>
        <begin position="123"/>
        <end position="137"/>
    </location>
</feature>
<dbReference type="InterPro" id="IPR004242">
    <property type="entry name" value="Transposase_21"/>
</dbReference>
<evidence type="ECO:0000256" key="1">
    <source>
        <dbReference type="SAM" id="MobiDB-lite"/>
    </source>
</evidence>
<proteinExistence type="predicted"/>
<dbReference type="PANTHER" id="PTHR10775">
    <property type="entry name" value="OS08G0208400 PROTEIN"/>
    <property type="match status" value="1"/>
</dbReference>
<organism evidence="2 3">
    <name type="scientific">Lolium multiflorum</name>
    <name type="common">Italian ryegrass</name>
    <name type="synonym">Lolium perenne subsp. multiflorum</name>
    <dbReference type="NCBI Taxonomy" id="4521"/>
    <lineage>
        <taxon>Eukaryota</taxon>
        <taxon>Viridiplantae</taxon>
        <taxon>Streptophyta</taxon>
        <taxon>Embryophyta</taxon>
        <taxon>Tracheophyta</taxon>
        <taxon>Spermatophyta</taxon>
        <taxon>Magnoliopsida</taxon>
        <taxon>Liliopsida</taxon>
        <taxon>Poales</taxon>
        <taxon>Poaceae</taxon>
        <taxon>BOP clade</taxon>
        <taxon>Pooideae</taxon>
        <taxon>Poodae</taxon>
        <taxon>Poeae</taxon>
        <taxon>Poeae Chloroplast Group 2 (Poeae type)</taxon>
        <taxon>Loliodinae</taxon>
        <taxon>Loliinae</taxon>
        <taxon>Lolium</taxon>
    </lineage>
</organism>
<dbReference type="PANTHER" id="PTHR10775:SF185">
    <property type="entry name" value="OS08G0208400 PROTEIN"/>
    <property type="match status" value="1"/>
</dbReference>
<evidence type="ECO:0000313" key="3">
    <source>
        <dbReference type="Proteomes" id="UP001231189"/>
    </source>
</evidence>
<dbReference type="Proteomes" id="UP001231189">
    <property type="component" value="Unassembled WGS sequence"/>
</dbReference>